<reference evidence="1 2" key="1">
    <citation type="submission" date="2019-02" db="EMBL/GenBank/DDBJ databases">
        <title>Deep-cultivation of Planctomycetes and their phenomic and genomic characterization uncovers novel biology.</title>
        <authorList>
            <person name="Wiegand S."/>
            <person name="Jogler M."/>
            <person name="Boedeker C."/>
            <person name="Pinto D."/>
            <person name="Vollmers J."/>
            <person name="Rivas-Marin E."/>
            <person name="Kohn T."/>
            <person name="Peeters S.H."/>
            <person name="Heuer A."/>
            <person name="Rast P."/>
            <person name="Oberbeckmann S."/>
            <person name="Bunk B."/>
            <person name="Jeske O."/>
            <person name="Meyerdierks A."/>
            <person name="Storesund J.E."/>
            <person name="Kallscheuer N."/>
            <person name="Luecker S."/>
            <person name="Lage O.M."/>
            <person name="Pohl T."/>
            <person name="Merkel B.J."/>
            <person name="Hornburger P."/>
            <person name="Mueller R.-W."/>
            <person name="Bruemmer F."/>
            <person name="Labrenz M."/>
            <person name="Spormann A.M."/>
            <person name="Op Den Camp H."/>
            <person name="Overmann J."/>
            <person name="Amann R."/>
            <person name="Jetten M.S.M."/>
            <person name="Mascher T."/>
            <person name="Medema M.H."/>
            <person name="Devos D.P."/>
            <person name="Kaster A.-K."/>
            <person name="Ovreas L."/>
            <person name="Rohde M."/>
            <person name="Galperin M.Y."/>
            <person name="Jogler C."/>
        </authorList>
    </citation>
    <scope>NUCLEOTIDE SEQUENCE [LARGE SCALE GENOMIC DNA]</scope>
    <source>
        <strain evidence="1 2">Mal64</strain>
    </source>
</reference>
<evidence type="ECO:0000313" key="1">
    <source>
        <dbReference type="EMBL" id="TWT89978.1"/>
    </source>
</evidence>
<name>A0A5C5ZSD0_9BACT</name>
<sequence length="198" mass="21599">MPGYAKTLLPAVLLLCCGCTSMYLDARYRQGGLVQITPSPQPLAVNVEGRLYKGSIESWLARSAVRDEVIDVLESTGVFVVANADEAPTAPTLRVEIRNTTPLKRHFRELGDAVVTGATYGLIGNEIVDEIEGRVSLTPPGGTAEPSSYPHQLHRIEGMREPPAEGVVEVKPYDHFEELIEDIVLAFLRDYQAQPAGI</sequence>
<dbReference type="EMBL" id="SJPQ01000001">
    <property type="protein sequence ID" value="TWT89978.1"/>
    <property type="molecule type" value="Genomic_DNA"/>
</dbReference>
<protein>
    <submittedName>
        <fullName evidence="1">Uncharacterized protein</fullName>
    </submittedName>
</protein>
<dbReference type="AlphaFoldDB" id="A0A5C5ZSD0"/>
<organism evidence="1 2">
    <name type="scientific">Pseudobythopirellula maris</name>
    <dbReference type="NCBI Taxonomy" id="2527991"/>
    <lineage>
        <taxon>Bacteria</taxon>
        <taxon>Pseudomonadati</taxon>
        <taxon>Planctomycetota</taxon>
        <taxon>Planctomycetia</taxon>
        <taxon>Pirellulales</taxon>
        <taxon>Lacipirellulaceae</taxon>
        <taxon>Pseudobythopirellula</taxon>
    </lineage>
</organism>
<evidence type="ECO:0000313" key="2">
    <source>
        <dbReference type="Proteomes" id="UP000315440"/>
    </source>
</evidence>
<dbReference type="Proteomes" id="UP000315440">
    <property type="component" value="Unassembled WGS sequence"/>
</dbReference>
<accession>A0A5C5ZSD0</accession>
<comment type="caution">
    <text evidence="1">The sequence shown here is derived from an EMBL/GenBank/DDBJ whole genome shotgun (WGS) entry which is preliminary data.</text>
</comment>
<proteinExistence type="predicted"/>
<keyword evidence="2" id="KW-1185">Reference proteome</keyword>
<gene>
    <name evidence="1" type="ORF">Mal64_03600</name>
</gene>